<feature type="domain" description="SLH" evidence="2">
    <location>
        <begin position="714"/>
        <end position="776"/>
    </location>
</feature>
<evidence type="ECO:0000259" key="2">
    <source>
        <dbReference type="PROSITE" id="PS51272"/>
    </source>
</evidence>
<feature type="domain" description="SLH" evidence="2">
    <location>
        <begin position="651"/>
        <end position="713"/>
    </location>
</feature>
<dbReference type="Pfam" id="PF00395">
    <property type="entry name" value="SLH"/>
    <property type="match status" value="3"/>
</dbReference>
<proteinExistence type="predicted"/>
<gene>
    <name evidence="3" type="ORF">GCM10010918_49020</name>
</gene>
<dbReference type="InterPro" id="IPR001119">
    <property type="entry name" value="SLH_dom"/>
</dbReference>
<dbReference type="Pfam" id="PF16244">
    <property type="entry name" value="DUF4901"/>
    <property type="match status" value="2"/>
</dbReference>
<dbReference type="AlphaFoldDB" id="A0A917M865"/>
<dbReference type="RefSeq" id="WP_188892326.1">
    <property type="nucleotide sequence ID" value="NZ_BMHY01000014.1"/>
</dbReference>
<sequence length="779" mass="85604">MKNKKRWIAMAVAVMMVSSLPAAAFADTPAGPATVPGEAASVDNGTTEDPIDVAVSKEKATSLARELVNIPKEYTLQGASYSTDLLAGGKRGAWSLDFVKKVNGKHKGSIYVRISADSGQLLDFDTYVDNANSKPSYPLKVERSEALEIAKTYINTIAPAYKDQVQYNPDYGVQLLPPLTGEVRHSIRYDRIVNGISYVDNYIELEVDSEGHVMRYSLVWDSTIQFPKVDKMLSLQEANAKLSELAKPALTYILPYGAQKNTKPALSYELDTLTIQATDGKLLPEMYGGRTEVISPTPVAEKALGEAPKKGVSLTEKDAIAKVTSAFTLPAGAKVSGTSYNEYANERTGSNNASWNISWTITSNNQEVGSAYATVNSDTGVVASFNCYLYGDDSKVAVTLEQAKAKAIETVKKQLPWAANELYLVEPNKDQYSPDKIGTMDAYYFSFVHKIHGATVSYDRVGISIDGKTGEVRNFDASLNDYAYPAKAPNLIGSKQAVDKWLTYYRTQLTYYLAQQYIWHGQPIPVEKYKVLLAAGEVQANEVEYKTEAQLVYRLVPRLIDEAVFLDAETGSWRSRDTGDVTQLEKPQATDINGHWAQRQLELMVAYKALDVKDGKVRPNAIVTRGELIKMLVLSMNSGHKPMFAAGDTAAKASFNDVATSSSYYVYVESALQQNLIDIGDGTFNPEGKVDREEMAELIVRALGYNTLANYDQLFRISFKDAAKVEKKGQAAIVVGLGIMTLSDGNFAPEKQVTRAEASAAFFRFLQSRADLQEAPLRN</sequence>
<evidence type="ECO:0000256" key="1">
    <source>
        <dbReference type="SAM" id="SignalP"/>
    </source>
</evidence>
<reference evidence="3 4" key="1">
    <citation type="journal article" date="2014" name="Int. J. Syst. Evol. Microbiol.">
        <title>Complete genome sequence of Corynebacterium casei LMG S-19264T (=DSM 44701T), isolated from a smear-ripened cheese.</title>
        <authorList>
            <consortium name="US DOE Joint Genome Institute (JGI-PGF)"/>
            <person name="Walter F."/>
            <person name="Albersmeier A."/>
            <person name="Kalinowski J."/>
            <person name="Ruckert C."/>
        </authorList>
    </citation>
    <scope>NUCLEOTIDE SEQUENCE [LARGE SCALE GENOMIC DNA]</scope>
    <source>
        <strain evidence="3 4">CGMCC 1.15286</strain>
    </source>
</reference>
<comment type="caution">
    <text evidence="3">The sequence shown here is derived from an EMBL/GenBank/DDBJ whole genome shotgun (WGS) entry which is preliminary data.</text>
</comment>
<feature type="chain" id="PRO_5037609401" description="SLH domain-containing protein" evidence="1">
    <location>
        <begin position="27"/>
        <end position="779"/>
    </location>
</feature>
<name>A0A917M865_9BACL</name>
<feature type="domain" description="SLH" evidence="2">
    <location>
        <begin position="584"/>
        <end position="646"/>
    </location>
</feature>
<dbReference type="PROSITE" id="PS51272">
    <property type="entry name" value="SLH"/>
    <property type="match status" value="3"/>
</dbReference>
<protein>
    <recommendedName>
        <fullName evidence="2">SLH domain-containing protein</fullName>
    </recommendedName>
</protein>
<dbReference type="InterPro" id="IPR032599">
    <property type="entry name" value="YcdB/YcdC_rep_domain"/>
</dbReference>
<evidence type="ECO:0000313" key="3">
    <source>
        <dbReference type="EMBL" id="GGG85274.1"/>
    </source>
</evidence>
<keyword evidence="4" id="KW-1185">Reference proteome</keyword>
<dbReference type="EMBL" id="BMHY01000014">
    <property type="protein sequence ID" value="GGG85274.1"/>
    <property type="molecule type" value="Genomic_DNA"/>
</dbReference>
<keyword evidence="1" id="KW-0732">Signal</keyword>
<organism evidence="3 4">
    <name type="scientific">Paenibacillus radicis</name>
    <name type="common">ex Gao et al. 2016</name>
    <dbReference type="NCBI Taxonomy" id="1737354"/>
    <lineage>
        <taxon>Bacteria</taxon>
        <taxon>Bacillati</taxon>
        <taxon>Bacillota</taxon>
        <taxon>Bacilli</taxon>
        <taxon>Bacillales</taxon>
        <taxon>Paenibacillaceae</taxon>
        <taxon>Paenibacillus</taxon>
    </lineage>
</organism>
<dbReference type="Proteomes" id="UP000600247">
    <property type="component" value="Unassembled WGS sequence"/>
</dbReference>
<feature type="signal peptide" evidence="1">
    <location>
        <begin position="1"/>
        <end position="26"/>
    </location>
</feature>
<evidence type="ECO:0000313" key="4">
    <source>
        <dbReference type="Proteomes" id="UP000600247"/>
    </source>
</evidence>
<accession>A0A917M865</accession>